<comment type="caution">
    <text evidence="1">The sequence shown here is derived from an EMBL/GenBank/DDBJ whole genome shotgun (WGS) entry which is preliminary data.</text>
</comment>
<dbReference type="Proteomes" id="UP000295636">
    <property type="component" value="Unassembled WGS sequence"/>
</dbReference>
<dbReference type="AlphaFoldDB" id="A0A4R5KQW6"/>
<sequence length="73" mass="8237">MIHYTVLPLEVVLEGIEQMEDTSIQLTVNGITMQVQPINATQASIIRITSCNPQHYLNPQYSPGRIIEFQPVI</sequence>
<dbReference type="Pfam" id="PF14035">
    <property type="entry name" value="YlzJ"/>
    <property type="match status" value="1"/>
</dbReference>
<gene>
    <name evidence="1" type="ORF">E1757_11765</name>
</gene>
<dbReference type="InterPro" id="IPR025619">
    <property type="entry name" value="YlzJ"/>
</dbReference>
<name>A0A4R5KQW6_9BACL</name>
<dbReference type="RefSeq" id="WP_133228003.1">
    <property type="nucleotide sequence ID" value="NZ_SMRT01000004.1"/>
</dbReference>
<reference evidence="1 2" key="1">
    <citation type="submission" date="2019-03" db="EMBL/GenBank/DDBJ databases">
        <title>This is whole genome sequence of Paenibacillus sp MS74 strain.</title>
        <authorList>
            <person name="Trinh H.N."/>
        </authorList>
    </citation>
    <scope>NUCLEOTIDE SEQUENCE [LARGE SCALE GENOMIC DNA]</scope>
    <source>
        <strain evidence="1 2">MS74</strain>
    </source>
</reference>
<evidence type="ECO:0000313" key="2">
    <source>
        <dbReference type="Proteomes" id="UP000295636"/>
    </source>
</evidence>
<evidence type="ECO:0000313" key="1">
    <source>
        <dbReference type="EMBL" id="TDF98169.1"/>
    </source>
</evidence>
<organism evidence="1 2">
    <name type="scientific">Paenibacillus piri</name>
    <dbReference type="NCBI Taxonomy" id="2547395"/>
    <lineage>
        <taxon>Bacteria</taxon>
        <taxon>Bacillati</taxon>
        <taxon>Bacillota</taxon>
        <taxon>Bacilli</taxon>
        <taxon>Bacillales</taxon>
        <taxon>Paenibacillaceae</taxon>
        <taxon>Paenibacillus</taxon>
    </lineage>
</organism>
<keyword evidence="2" id="KW-1185">Reference proteome</keyword>
<accession>A0A4R5KQW6</accession>
<dbReference type="EMBL" id="SMRT01000004">
    <property type="protein sequence ID" value="TDF98169.1"/>
    <property type="molecule type" value="Genomic_DNA"/>
</dbReference>
<dbReference type="OrthoDB" id="1683573at2"/>
<proteinExistence type="predicted"/>
<protein>
    <submittedName>
        <fullName evidence="1">Uncharacterized protein</fullName>
    </submittedName>
</protein>